<evidence type="ECO:0000256" key="1">
    <source>
        <dbReference type="SAM" id="MobiDB-lite"/>
    </source>
</evidence>
<feature type="region of interest" description="Disordered" evidence="1">
    <location>
        <begin position="31"/>
        <end position="73"/>
    </location>
</feature>
<evidence type="ECO:0000313" key="2">
    <source>
        <dbReference type="EMBL" id="CAD8607851.1"/>
    </source>
</evidence>
<proteinExistence type="predicted"/>
<protein>
    <submittedName>
        <fullName evidence="2">Uncharacterized protein</fullName>
    </submittedName>
</protein>
<dbReference type="AlphaFoldDB" id="A0A7S0LBD3"/>
<reference evidence="2" key="1">
    <citation type="submission" date="2021-01" db="EMBL/GenBank/DDBJ databases">
        <authorList>
            <person name="Corre E."/>
            <person name="Pelletier E."/>
            <person name="Niang G."/>
            <person name="Scheremetjew M."/>
            <person name="Finn R."/>
            <person name="Kale V."/>
            <person name="Holt S."/>
            <person name="Cochrane G."/>
            <person name="Meng A."/>
            <person name="Brown T."/>
            <person name="Cohen L."/>
        </authorList>
    </citation>
    <scope>NUCLEOTIDE SEQUENCE</scope>
    <source>
        <strain evidence="2">PLY182g</strain>
    </source>
</reference>
<dbReference type="EMBL" id="HBEY01023607">
    <property type="protein sequence ID" value="CAD8607851.1"/>
    <property type="molecule type" value="Transcribed_RNA"/>
</dbReference>
<sequence>MAHPRRGLVGPIDLDVTDGPALSLVRPPQVEPALVLPPPPKKQSVRTSTRLSAHREPKLAPAARVSKGGVGVGVQARPTAPSLPLDAVVEVPAEQDAAARAQCW</sequence>
<accession>A0A7S0LBD3</accession>
<organism evidence="2">
    <name type="scientific">Coccolithus braarudii</name>
    <dbReference type="NCBI Taxonomy" id="221442"/>
    <lineage>
        <taxon>Eukaryota</taxon>
        <taxon>Haptista</taxon>
        <taxon>Haptophyta</taxon>
        <taxon>Prymnesiophyceae</taxon>
        <taxon>Coccolithales</taxon>
        <taxon>Coccolithaceae</taxon>
        <taxon>Coccolithus</taxon>
    </lineage>
</organism>
<name>A0A7S0LBD3_9EUKA</name>
<gene>
    <name evidence="2" type="ORF">CPEL01642_LOCUS11228</name>
</gene>